<organism evidence="2 5">
    <name type="scientific">Myxococcus fulvus</name>
    <dbReference type="NCBI Taxonomy" id="33"/>
    <lineage>
        <taxon>Bacteria</taxon>
        <taxon>Pseudomonadati</taxon>
        <taxon>Myxococcota</taxon>
        <taxon>Myxococcia</taxon>
        <taxon>Myxococcales</taxon>
        <taxon>Cystobacterineae</taxon>
        <taxon>Myxococcaceae</taxon>
        <taxon>Myxococcus</taxon>
    </lineage>
</organism>
<evidence type="ECO:0000313" key="2">
    <source>
        <dbReference type="EMBL" id="GEN11818.1"/>
    </source>
</evidence>
<protein>
    <recommendedName>
        <fullName evidence="6">Lipoprotein</fullName>
    </recommendedName>
</protein>
<evidence type="ECO:0008006" key="6">
    <source>
        <dbReference type="Google" id="ProtNLM"/>
    </source>
</evidence>
<dbReference type="Proteomes" id="UP000321514">
    <property type="component" value="Unassembled WGS sequence"/>
</dbReference>
<dbReference type="STRING" id="1334629.MFUL124B02_08855"/>
<evidence type="ECO:0000313" key="3">
    <source>
        <dbReference type="EMBL" id="SEU40602.1"/>
    </source>
</evidence>
<dbReference type="Proteomes" id="UP000183760">
    <property type="component" value="Unassembled WGS sequence"/>
</dbReference>
<reference evidence="3 4" key="1">
    <citation type="submission" date="2016-10" db="EMBL/GenBank/DDBJ databases">
        <authorList>
            <person name="Varghese N."/>
            <person name="Submissions S."/>
        </authorList>
    </citation>
    <scope>NUCLEOTIDE SEQUENCE [LARGE SCALE GENOMIC DNA]</scope>
    <source>
        <strain evidence="3 4">DSM 16525</strain>
    </source>
</reference>
<keyword evidence="4" id="KW-1185">Reference proteome</keyword>
<evidence type="ECO:0000256" key="1">
    <source>
        <dbReference type="SAM" id="SignalP"/>
    </source>
</evidence>
<keyword evidence="1" id="KW-0732">Signal</keyword>
<name>A0A511TF48_MYXFU</name>
<dbReference type="EMBL" id="FOIB01000015">
    <property type="protein sequence ID" value="SEU40602.1"/>
    <property type="molecule type" value="Genomic_DNA"/>
</dbReference>
<feature type="chain" id="PRO_5023026477" description="Lipoprotein" evidence="1">
    <location>
        <begin position="22"/>
        <end position="287"/>
    </location>
</feature>
<dbReference type="AlphaFoldDB" id="A0A511TF48"/>
<feature type="signal peptide" evidence="1">
    <location>
        <begin position="1"/>
        <end position="21"/>
    </location>
</feature>
<comment type="caution">
    <text evidence="2">The sequence shown here is derived from an EMBL/GenBank/DDBJ whole genome shotgun (WGS) entry which is preliminary data.</text>
</comment>
<evidence type="ECO:0000313" key="5">
    <source>
        <dbReference type="Proteomes" id="UP000321514"/>
    </source>
</evidence>
<reference evidence="2 5" key="2">
    <citation type="submission" date="2019-07" db="EMBL/GenBank/DDBJ databases">
        <title>Whole genome shotgun sequence of Myxococcus fulvus NBRC 100333.</title>
        <authorList>
            <person name="Hosoyama A."/>
            <person name="Uohara A."/>
            <person name="Ohji S."/>
            <person name="Ichikawa N."/>
        </authorList>
    </citation>
    <scope>NUCLEOTIDE SEQUENCE [LARGE SCALE GENOMIC DNA]</scope>
    <source>
        <strain evidence="2 5">NBRC 100333</strain>
    </source>
</reference>
<gene>
    <name evidence="2" type="ORF">MFU01_68550</name>
    <name evidence="3" type="ORF">SAMN05443572_115180</name>
</gene>
<evidence type="ECO:0000313" key="4">
    <source>
        <dbReference type="Proteomes" id="UP000183760"/>
    </source>
</evidence>
<sequence>MARVLRLLPLLIASSPMTGRAQTPPPEPWVCPRERRVTVVPKALKKQLGAATRSAEVKKLLEPLHLELQWNRYASCEEDAPASVVLDIFRARIVSAEMEDIVLQARGKICNNEAFFAGVVLHPLTEKNVYCSMNMPFLPGKPESAGSDPDATRIVFAFENLTDPVRKVIRAELNDCPRFCRSELTYWEAQDGALQEIFRIEWDSGAGPHGSSNTSVSVSAEGKEFPRKLRLKESVESCGSQVTLPSGATAYTSECNEASSEAVYCYQREEPRGPGRFNACGRRSSDD</sequence>
<accession>A0A511TF48</accession>
<proteinExistence type="predicted"/>
<dbReference type="EMBL" id="BJXR01000049">
    <property type="protein sequence ID" value="GEN11818.1"/>
    <property type="molecule type" value="Genomic_DNA"/>
</dbReference>